<dbReference type="SUPFAM" id="SSF49401">
    <property type="entry name" value="Bacterial adhesins"/>
    <property type="match status" value="1"/>
</dbReference>
<sequence length="85" mass="8612">MDAAGLGNSGGSATGVSLQLKAKNAATADELVTDTHRTITYTNTGSSASPLTSFEYEAQLVKTVKSGKVSAGSFATSASYTVAYK</sequence>
<name>S5NAS7_SALBN</name>
<dbReference type="EMBL" id="CP006608">
    <property type="protein sequence ID" value="AGR59705.1"/>
    <property type="molecule type" value="Genomic_DNA"/>
</dbReference>
<accession>S5NAS7</accession>
<dbReference type="KEGG" id="sbz:A464_2520"/>
<dbReference type="InterPro" id="IPR036937">
    <property type="entry name" value="Adhesion_dom_fimbrial_sf"/>
</dbReference>
<dbReference type="GO" id="GO:0007155">
    <property type="term" value="P:cell adhesion"/>
    <property type="evidence" value="ECO:0007669"/>
    <property type="project" value="InterPro"/>
</dbReference>
<evidence type="ECO:0000313" key="1">
    <source>
        <dbReference type="EMBL" id="AGR59705.1"/>
    </source>
</evidence>
<dbReference type="GO" id="GO:0009289">
    <property type="term" value="C:pilus"/>
    <property type="evidence" value="ECO:0007669"/>
    <property type="project" value="InterPro"/>
</dbReference>
<dbReference type="AlphaFoldDB" id="S5NAS7"/>
<organism evidence="1 2">
    <name type="scientific">Salmonella bongori N268-08</name>
    <dbReference type="NCBI Taxonomy" id="1197719"/>
    <lineage>
        <taxon>Bacteria</taxon>
        <taxon>Pseudomonadati</taxon>
        <taxon>Pseudomonadota</taxon>
        <taxon>Gammaproteobacteria</taxon>
        <taxon>Enterobacterales</taxon>
        <taxon>Enterobacteriaceae</taxon>
        <taxon>Salmonella</taxon>
    </lineage>
</organism>
<dbReference type="InterPro" id="IPR008966">
    <property type="entry name" value="Adhesion_dom_sf"/>
</dbReference>
<dbReference type="Gene3D" id="2.60.40.1090">
    <property type="entry name" value="Fimbrial-type adhesion domain"/>
    <property type="match status" value="1"/>
</dbReference>
<reference evidence="1 2" key="1">
    <citation type="submission" date="2013-07" db="EMBL/GenBank/DDBJ databases">
        <title>Genome sequence of Salmonella bongori N268-08 - a rare clinical isolate.</title>
        <authorList>
            <person name="Marti R."/>
            <person name="Hagens S."/>
            <person name="Loessner M.J."/>
            <person name="Klumpp J."/>
        </authorList>
    </citation>
    <scope>NUCLEOTIDE SEQUENCE [LARGE SCALE GENOMIC DNA]</scope>
    <source>
        <strain evidence="1 2">N268-08</strain>
    </source>
</reference>
<gene>
    <name evidence="1" type="ORF">A464_2520</name>
</gene>
<protein>
    <submittedName>
        <fullName evidence="1">K99 fimbrial protein</fullName>
    </submittedName>
</protein>
<dbReference type="Proteomes" id="UP000015042">
    <property type="component" value="Chromosome"/>
</dbReference>
<dbReference type="eggNOG" id="COG3539">
    <property type="taxonomic scope" value="Bacteria"/>
</dbReference>
<dbReference type="HOGENOM" id="CLU_2510721_0_0_6"/>
<evidence type="ECO:0000313" key="2">
    <source>
        <dbReference type="Proteomes" id="UP000015042"/>
    </source>
</evidence>
<dbReference type="PATRIC" id="fig|1197719.3.peg.2513"/>
<proteinExistence type="predicted"/>